<accession>A0A4U1B8C4</accession>
<dbReference type="PANTHER" id="PTHR13847:SF281">
    <property type="entry name" value="FAD DEPENDENT OXIDOREDUCTASE DOMAIN-CONTAINING PROTEIN"/>
    <property type="match status" value="1"/>
</dbReference>
<dbReference type="Pfam" id="PF01266">
    <property type="entry name" value="DAO"/>
    <property type="match status" value="1"/>
</dbReference>
<evidence type="ECO:0000256" key="1">
    <source>
        <dbReference type="ARBA" id="ARBA00023002"/>
    </source>
</evidence>
<feature type="domain" description="FAD dependent oxidoreductase" evidence="2">
    <location>
        <begin position="43"/>
        <end position="400"/>
    </location>
</feature>
<dbReference type="Proteomes" id="UP000307999">
    <property type="component" value="Unassembled WGS sequence"/>
</dbReference>
<dbReference type="GO" id="GO:0016491">
    <property type="term" value="F:oxidoreductase activity"/>
    <property type="evidence" value="ECO:0007669"/>
    <property type="project" value="UniProtKB-KW"/>
</dbReference>
<keyword evidence="4" id="KW-1185">Reference proteome</keyword>
<protein>
    <submittedName>
        <fullName evidence="3">FAD-binding oxidoreductase</fullName>
    </submittedName>
</protein>
<dbReference type="PANTHER" id="PTHR13847">
    <property type="entry name" value="SARCOSINE DEHYDROGENASE-RELATED"/>
    <property type="match status" value="1"/>
</dbReference>
<dbReference type="OrthoDB" id="311718at2"/>
<organism evidence="3 4">
    <name type="scientific">Thalassotalea mangrovi</name>
    <dbReference type="NCBI Taxonomy" id="2572245"/>
    <lineage>
        <taxon>Bacteria</taxon>
        <taxon>Pseudomonadati</taxon>
        <taxon>Pseudomonadota</taxon>
        <taxon>Gammaproteobacteria</taxon>
        <taxon>Alteromonadales</taxon>
        <taxon>Colwelliaceae</taxon>
        <taxon>Thalassotalea</taxon>
    </lineage>
</organism>
<dbReference type="RefSeq" id="WP_136734582.1">
    <property type="nucleotide sequence ID" value="NZ_SWDB01000005.1"/>
</dbReference>
<dbReference type="GO" id="GO:0005737">
    <property type="term" value="C:cytoplasm"/>
    <property type="evidence" value="ECO:0007669"/>
    <property type="project" value="TreeGrafter"/>
</dbReference>
<name>A0A4U1B8C4_9GAMM</name>
<evidence type="ECO:0000313" key="3">
    <source>
        <dbReference type="EMBL" id="TKB46903.1"/>
    </source>
</evidence>
<evidence type="ECO:0000259" key="2">
    <source>
        <dbReference type="Pfam" id="PF01266"/>
    </source>
</evidence>
<keyword evidence="1" id="KW-0560">Oxidoreductase</keyword>
<proteinExistence type="predicted"/>
<dbReference type="InterPro" id="IPR036188">
    <property type="entry name" value="FAD/NAD-bd_sf"/>
</dbReference>
<evidence type="ECO:0000313" key="4">
    <source>
        <dbReference type="Proteomes" id="UP000307999"/>
    </source>
</evidence>
<gene>
    <name evidence="3" type="ORF">E8M12_02880</name>
</gene>
<dbReference type="Gene3D" id="3.30.9.10">
    <property type="entry name" value="D-Amino Acid Oxidase, subunit A, domain 2"/>
    <property type="match status" value="1"/>
</dbReference>
<comment type="caution">
    <text evidence="3">The sequence shown here is derived from an EMBL/GenBank/DDBJ whole genome shotgun (WGS) entry which is preliminary data.</text>
</comment>
<sequence length="443" mass="49534">MYDPLHHPNPGSGEPYPNSYWATTIETQNSVRESLTGDIETEVLIIGAGYTGMSTALHLAREHHIQPLVIEANQTAWGCSGRNAGFILKSTGRMAWSAMQKKWGEEVMRGIYQEACSGVELVNNLIDEGIDCQVQEKGYLKVAHKPSMMNTLTEQASLLNRLFGYDVQVLSKQELHQHYMQDEMAFGAIRFDDGFGLNPLKLALGYQELLAKAGVKVHTGTPALSCERHGDWHVVTTPKARIKAKKLVIASNGYTAKGFNPVINNRFLPVLSQIIVTQPLTQEQLQACNFLTSNVVMDTRALKYYYRKLPDNRILFGGRGAITGKGAQDPYYADRLLAVLKQSFPALSAIGYDYAWAGWICMSLDDIPHIYEQDNVFYGMGYCGSGVSFSVQAGKRLAQRVAGMPMPQLPLYSRGLSKFPLPAMRRTGQWMYFQYGRVKDKYF</sequence>
<dbReference type="SUPFAM" id="SSF51905">
    <property type="entry name" value="FAD/NAD(P)-binding domain"/>
    <property type="match status" value="1"/>
</dbReference>
<dbReference type="InterPro" id="IPR006076">
    <property type="entry name" value="FAD-dep_OxRdtase"/>
</dbReference>
<reference evidence="3 4" key="1">
    <citation type="submission" date="2019-04" db="EMBL/GenBank/DDBJ databases">
        <title>Thalassotalea guangxiensis sp. nov., isolated from sediment of the coastal wetland.</title>
        <authorList>
            <person name="Zheng S."/>
            <person name="Zhang D."/>
        </authorList>
    </citation>
    <scope>NUCLEOTIDE SEQUENCE [LARGE SCALE GENOMIC DNA]</scope>
    <source>
        <strain evidence="3 4">ZS-4</strain>
    </source>
</reference>
<dbReference type="AlphaFoldDB" id="A0A4U1B8C4"/>
<dbReference type="EMBL" id="SWDB01000005">
    <property type="protein sequence ID" value="TKB46903.1"/>
    <property type="molecule type" value="Genomic_DNA"/>
</dbReference>
<dbReference type="Gene3D" id="3.50.50.60">
    <property type="entry name" value="FAD/NAD(P)-binding domain"/>
    <property type="match status" value="1"/>
</dbReference>